<dbReference type="Pfam" id="PF07534">
    <property type="entry name" value="TLD"/>
    <property type="match status" value="1"/>
</dbReference>
<dbReference type="SMART" id="SM00584">
    <property type="entry name" value="TLDc"/>
    <property type="match status" value="1"/>
</dbReference>
<dbReference type="PROSITE" id="PS51886">
    <property type="entry name" value="TLDC"/>
    <property type="match status" value="1"/>
</dbReference>
<organism evidence="7">
    <name type="scientific">Odontella aurita</name>
    <dbReference type="NCBI Taxonomy" id="265563"/>
    <lineage>
        <taxon>Eukaryota</taxon>
        <taxon>Sar</taxon>
        <taxon>Stramenopiles</taxon>
        <taxon>Ochrophyta</taxon>
        <taxon>Bacillariophyta</taxon>
        <taxon>Mediophyceae</taxon>
        <taxon>Biddulphiophycidae</taxon>
        <taxon>Eupodiscales</taxon>
        <taxon>Odontellaceae</taxon>
        <taxon>Odontella</taxon>
    </lineage>
</organism>
<feature type="region of interest" description="Disordered" evidence="5">
    <location>
        <begin position="150"/>
        <end position="213"/>
    </location>
</feature>
<feature type="compositionally biased region" description="Basic and acidic residues" evidence="5">
    <location>
        <begin position="197"/>
        <end position="208"/>
    </location>
</feature>
<evidence type="ECO:0000256" key="3">
    <source>
        <dbReference type="ARBA" id="ARBA00023128"/>
    </source>
</evidence>
<gene>
    <name evidence="7" type="ORF">OAUR00152_LOCUS36848</name>
</gene>
<accession>A0A7S4K0T0</accession>
<comment type="subcellular location">
    <subcellularLocation>
        <location evidence="1">Mitochondrion</location>
    </subcellularLocation>
</comment>
<feature type="domain" description="TLDc" evidence="6">
    <location>
        <begin position="381"/>
        <end position="586"/>
    </location>
</feature>
<name>A0A7S4K0T0_9STRA</name>
<evidence type="ECO:0000259" key="6">
    <source>
        <dbReference type="PROSITE" id="PS51886"/>
    </source>
</evidence>
<dbReference type="GO" id="GO:0005739">
    <property type="term" value="C:mitochondrion"/>
    <property type="evidence" value="ECO:0007669"/>
    <property type="project" value="UniProtKB-SubCell"/>
</dbReference>
<dbReference type="EMBL" id="HBKQ01053496">
    <property type="protein sequence ID" value="CAE2279575.1"/>
    <property type="molecule type" value="Transcribed_RNA"/>
</dbReference>
<evidence type="ECO:0000313" key="7">
    <source>
        <dbReference type="EMBL" id="CAE2279575.1"/>
    </source>
</evidence>
<evidence type="ECO:0000256" key="1">
    <source>
        <dbReference type="ARBA" id="ARBA00004173"/>
    </source>
</evidence>
<dbReference type="InterPro" id="IPR006571">
    <property type="entry name" value="TLDc_dom"/>
</dbReference>
<reference evidence="7" key="1">
    <citation type="submission" date="2021-01" db="EMBL/GenBank/DDBJ databases">
        <authorList>
            <person name="Corre E."/>
            <person name="Pelletier E."/>
            <person name="Niang G."/>
            <person name="Scheremetjew M."/>
            <person name="Finn R."/>
            <person name="Kale V."/>
            <person name="Holt S."/>
            <person name="Cochrane G."/>
            <person name="Meng A."/>
            <person name="Brown T."/>
            <person name="Cohen L."/>
        </authorList>
    </citation>
    <scope>NUCLEOTIDE SEQUENCE</scope>
    <source>
        <strain evidence="7">Isolate 1302-5</strain>
    </source>
</reference>
<feature type="compositionally biased region" description="Polar residues" evidence="5">
    <location>
        <begin position="32"/>
        <end position="59"/>
    </location>
</feature>
<dbReference type="PANTHER" id="PTHR23354:SF62">
    <property type="entry name" value="MUSTARD, ISOFORM V"/>
    <property type="match status" value="1"/>
</dbReference>
<keyword evidence="3" id="KW-0496">Mitochondrion</keyword>
<evidence type="ECO:0000256" key="4">
    <source>
        <dbReference type="ARBA" id="ARBA00040604"/>
    </source>
</evidence>
<protein>
    <recommendedName>
        <fullName evidence="4">Oxidation resistance protein 1</fullName>
    </recommendedName>
</protein>
<evidence type="ECO:0000256" key="5">
    <source>
        <dbReference type="SAM" id="MobiDB-lite"/>
    </source>
</evidence>
<feature type="compositionally biased region" description="Low complexity" evidence="5">
    <location>
        <begin position="150"/>
        <end position="160"/>
    </location>
</feature>
<sequence length="628" mass="68450">MVEEIGSSEDESDIDAARNRIIDALSAHGTAPNGSTADGSAATNVSSNAEVGSSAASETLTDSEVSFLSSLLNDPKVHPKYVKRASRRLSDANLFPPPRSGDILAGGDGNEERQRQRPSISRDHSLQEELFRKHERSGMKPSLVLKQLSSHASINSSSKSQRIRRSGRGSSGQVVREESSLGIIDARLTSKKPPRQKKMDGDTSGAKERSKRTHVVRNASHLSQGFEVTCQSAHSAPPLGGSGVGDTAIGKIIKEDRQMQFRAAEGGKLFLSGLDQLEGENSTNGDLCSDAAVRPKSQMEEGGQKVHDDVSSWDLSSELCSDGEVHHYQPDAWDVLRDEYAWEYGFGGGVSTQSVVDVPSESRSKFKILGTSAEDKACHPHVLSPPLMESLLAFMPETVADCNYFLKFSLVRDGPSLYQLLRTVRGSVRTVLAVETTEGYVFGSFTSAAWRPNRAYFGSHESFVWRMRQSRLTACHSIVEQAIMESELEVFPYTGNDNKVQMCHADMIGLGGSDADCSIERNGDESVSATSDDGKDQDYGFALSFSPDLTHGNTSASETFGNPCLVKLDAKGASFNVANLEIWSMTPFETSAEAEKDELARLFFFEEEDTRGKKLNIFRILMGSPMRD</sequence>
<feature type="compositionally biased region" description="Basic and acidic residues" evidence="5">
    <location>
        <begin position="110"/>
        <end position="126"/>
    </location>
</feature>
<evidence type="ECO:0000256" key="2">
    <source>
        <dbReference type="ARBA" id="ARBA00009540"/>
    </source>
</evidence>
<dbReference type="AlphaFoldDB" id="A0A7S4K0T0"/>
<feature type="compositionally biased region" description="Basic residues" evidence="5">
    <location>
        <begin position="78"/>
        <end position="87"/>
    </location>
</feature>
<feature type="region of interest" description="Disordered" evidence="5">
    <location>
        <begin position="27"/>
        <end position="59"/>
    </location>
</feature>
<proteinExistence type="inferred from homology"/>
<feature type="region of interest" description="Disordered" evidence="5">
    <location>
        <begin position="78"/>
        <end position="126"/>
    </location>
</feature>
<dbReference type="PANTHER" id="PTHR23354">
    <property type="entry name" value="NUCLEOLAR PROTEIN 7/ESTROGEN RECEPTOR COACTIVATOR-RELATED"/>
    <property type="match status" value="1"/>
</dbReference>
<comment type="similarity">
    <text evidence="2">Belongs to the OXR1 family.</text>
</comment>